<evidence type="ECO:0000256" key="1">
    <source>
        <dbReference type="SAM" id="MobiDB-lite"/>
    </source>
</evidence>
<proteinExistence type="predicted"/>
<comment type="caution">
    <text evidence="2">The sequence shown here is derived from an EMBL/GenBank/DDBJ whole genome shotgun (WGS) entry which is preliminary data.</text>
</comment>
<evidence type="ECO:0000313" key="2">
    <source>
        <dbReference type="EMBL" id="CAK9183114.1"/>
    </source>
</evidence>
<protein>
    <submittedName>
        <fullName evidence="2">Uncharacterized protein</fullName>
    </submittedName>
</protein>
<dbReference type="EMBL" id="CAUOFW020008513">
    <property type="protein sequence ID" value="CAK9183114.1"/>
    <property type="molecule type" value="Genomic_DNA"/>
</dbReference>
<name>A0ABC8UQ42_9AQUA</name>
<feature type="region of interest" description="Disordered" evidence="1">
    <location>
        <begin position="41"/>
        <end position="63"/>
    </location>
</feature>
<feature type="non-terminal residue" evidence="2">
    <location>
        <position position="1"/>
    </location>
</feature>
<dbReference type="Proteomes" id="UP001642360">
    <property type="component" value="Unassembled WGS sequence"/>
</dbReference>
<dbReference type="AlphaFoldDB" id="A0ABC8UQ42"/>
<reference evidence="2 3" key="1">
    <citation type="submission" date="2024-02" db="EMBL/GenBank/DDBJ databases">
        <authorList>
            <person name="Vignale AGUSTIN F."/>
            <person name="Sosa J E."/>
            <person name="Modenutti C."/>
        </authorList>
    </citation>
    <scope>NUCLEOTIDE SEQUENCE [LARGE SCALE GENOMIC DNA]</scope>
</reference>
<accession>A0ABC8UQ42</accession>
<gene>
    <name evidence="2" type="ORF">ILEXP_LOCUS53353</name>
</gene>
<evidence type="ECO:0000313" key="3">
    <source>
        <dbReference type="Proteomes" id="UP001642360"/>
    </source>
</evidence>
<sequence>SREHVAATTKFLMSLVPRTCGTPDDFGVEDTWQHLKSLMSLMPKTHGNTTSTSLPRRQGHMTTPSKFLMSLEPRTRVKISSNGDLDAKDTCQSLVESQEFPIR</sequence>
<keyword evidence="3" id="KW-1185">Reference proteome</keyword>
<organism evidence="2 3">
    <name type="scientific">Ilex paraguariensis</name>
    <name type="common">yerba mate</name>
    <dbReference type="NCBI Taxonomy" id="185542"/>
    <lineage>
        <taxon>Eukaryota</taxon>
        <taxon>Viridiplantae</taxon>
        <taxon>Streptophyta</taxon>
        <taxon>Embryophyta</taxon>
        <taxon>Tracheophyta</taxon>
        <taxon>Spermatophyta</taxon>
        <taxon>Magnoliopsida</taxon>
        <taxon>eudicotyledons</taxon>
        <taxon>Gunneridae</taxon>
        <taxon>Pentapetalae</taxon>
        <taxon>asterids</taxon>
        <taxon>campanulids</taxon>
        <taxon>Aquifoliales</taxon>
        <taxon>Aquifoliaceae</taxon>
        <taxon>Ilex</taxon>
    </lineage>
</organism>
<feature type="compositionally biased region" description="Polar residues" evidence="1">
    <location>
        <begin position="46"/>
        <end position="63"/>
    </location>
</feature>